<evidence type="ECO:0000313" key="3">
    <source>
        <dbReference type="Proteomes" id="UP001629113"/>
    </source>
</evidence>
<sequence length="214" mass="23870">MIRCRLPGDDLTIPAVGAWRREQEPQRFTGTSSSEVQKVVSGRSSMRRRCPWRVNSQISFFRPKLNHDDALLVIWTLDPCQSGDAAISGILDPISCIVGECERRQIMEKPIFTSNELSTRSPEAPFFLLFTHDSTAEHPGMALRQVDFSQNPETRPSTVEFPLLLPEALLTFFSGVSSSPLISVVPRHNTTLVMGNEGLPAHTQQDTTRSGHQI</sequence>
<evidence type="ECO:0000256" key="1">
    <source>
        <dbReference type="SAM" id="MobiDB-lite"/>
    </source>
</evidence>
<proteinExistence type="predicted"/>
<protein>
    <submittedName>
        <fullName evidence="2">Uncharacterized protein</fullName>
    </submittedName>
</protein>
<gene>
    <name evidence="2" type="ORF">PVAG01_04115</name>
</gene>
<keyword evidence="3" id="KW-1185">Reference proteome</keyword>
<comment type="caution">
    <text evidence="2">The sequence shown here is derived from an EMBL/GenBank/DDBJ whole genome shotgun (WGS) entry which is preliminary data.</text>
</comment>
<name>A0ABR4PND7_9HELO</name>
<evidence type="ECO:0000313" key="2">
    <source>
        <dbReference type="EMBL" id="KAL3424834.1"/>
    </source>
</evidence>
<dbReference type="EMBL" id="JBFCZG010000003">
    <property type="protein sequence ID" value="KAL3424834.1"/>
    <property type="molecule type" value="Genomic_DNA"/>
</dbReference>
<feature type="region of interest" description="Disordered" evidence="1">
    <location>
        <begin position="195"/>
        <end position="214"/>
    </location>
</feature>
<organism evidence="2 3">
    <name type="scientific">Phlyctema vagabunda</name>
    <dbReference type="NCBI Taxonomy" id="108571"/>
    <lineage>
        <taxon>Eukaryota</taxon>
        <taxon>Fungi</taxon>
        <taxon>Dikarya</taxon>
        <taxon>Ascomycota</taxon>
        <taxon>Pezizomycotina</taxon>
        <taxon>Leotiomycetes</taxon>
        <taxon>Helotiales</taxon>
        <taxon>Dermateaceae</taxon>
        <taxon>Phlyctema</taxon>
    </lineage>
</organism>
<dbReference type="Proteomes" id="UP001629113">
    <property type="component" value="Unassembled WGS sequence"/>
</dbReference>
<reference evidence="2 3" key="1">
    <citation type="submission" date="2024-06" db="EMBL/GenBank/DDBJ databases">
        <title>Complete genome of Phlyctema vagabunda strain 19-DSS-EL-015.</title>
        <authorList>
            <person name="Fiorenzani C."/>
        </authorList>
    </citation>
    <scope>NUCLEOTIDE SEQUENCE [LARGE SCALE GENOMIC DNA]</scope>
    <source>
        <strain evidence="2 3">19-DSS-EL-015</strain>
    </source>
</reference>
<feature type="compositionally biased region" description="Polar residues" evidence="1">
    <location>
        <begin position="202"/>
        <end position="214"/>
    </location>
</feature>
<accession>A0ABR4PND7</accession>